<protein>
    <submittedName>
        <fullName evidence="3">Transmembrane protein, putative</fullName>
    </submittedName>
</protein>
<organism evidence="3 4">
    <name type="scientific">Bodo saltans</name>
    <name type="common">Flagellated protozoan</name>
    <dbReference type="NCBI Taxonomy" id="75058"/>
    <lineage>
        <taxon>Eukaryota</taxon>
        <taxon>Discoba</taxon>
        <taxon>Euglenozoa</taxon>
        <taxon>Kinetoplastea</taxon>
        <taxon>Metakinetoplastina</taxon>
        <taxon>Eubodonida</taxon>
        <taxon>Bodonidae</taxon>
        <taxon>Bodo</taxon>
    </lineage>
</organism>
<evidence type="ECO:0000313" key="3">
    <source>
        <dbReference type="EMBL" id="CUG88105.1"/>
    </source>
</evidence>
<feature type="region of interest" description="Disordered" evidence="1">
    <location>
        <begin position="61"/>
        <end position="95"/>
    </location>
</feature>
<feature type="transmembrane region" description="Helical" evidence="2">
    <location>
        <begin position="161"/>
        <end position="190"/>
    </location>
</feature>
<reference evidence="4" key="1">
    <citation type="submission" date="2015-09" db="EMBL/GenBank/DDBJ databases">
        <authorList>
            <consortium name="Pathogen Informatics"/>
        </authorList>
    </citation>
    <scope>NUCLEOTIDE SEQUENCE [LARGE SCALE GENOMIC DNA]</scope>
    <source>
        <strain evidence="4">Lake Konstanz</strain>
    </source>
</reference>
<dbReference type="EMBL" id="CYKH01001616">
    <property type="protein sequence ID" value="CUG88105.1"/>
    <property type="molecule type" value="Genomic_DNA"/>
</dbReference>
<dbReference type="Proteomes" id="UP000051952">
    <property type="component" value="Unassembled WGS sequence"/>
</dbReference>
<evidence type="ECO:0000256" key="2">
    <source>
        <dbReference type="SAM" id="Phobius"/>
    </source>
</evidence>
<gene>
    <name evidence="3" type="ORF">BSAL_13720</name>
</gene>
<feature type="transmembrane region" description="Helical" evidence="2">
    <location>
        <begin position="234"/>
        <end position="254"/>
    </location>
</feature>
<proteinExistence type="predicted"/>
<keyword evidence="2 3" id="KW-0812">Transmembrane</keyword>
<dbReference type="VEuPathDB" id="TriTrypDB:BSAL_13720"/>
<feature type="non-terminal residue" evidence="3">
    <location>
        <position position="343"/>
    </location>
</feature>
<dbReference type="AlphaFoldDB" id="A0A0S4JD72"/>
<name>A0A0S4JD72_BODSA</name>
<evidence type="ECO:0000313" key="4">
    <source>
        <dbReference type="Proteomes" id="UP000051952"/>
    </source>
</evidence>
<feature type="transmembrane region" description="Helical" evidence="2">
    <location>
        <begin position="274"/>
        <end position="296"/>
    </location>
</feature>
<keyword evidence="4" id="KW-1185">Reference proteome</keyword>
<sequence length="343" mass="35728">MPTSSYDTSSSFTPTIATVSSSRTGVFTARITTTILLRSSTIETTREDLLNTGDGVHTSGLLSSYTATTSSSSSSDDQPPQTPIPTTSLATTTTRTVTGSTVAATTLMSPADISNANTLIMVARLDCQIHLQQQGGGGNSINSSMRDGSLSSYMISPFMDFGWVAVAWGNLALSVVGGFGVNAIVATLGASVQHHIGRRRLAAAKSSSTTSTSSVFATAFQVDALDPNPLTFPALGLAALMFWVPGSVLGAVALLMGDDDDGATTTIATTTSEYIAAVTALCSCLGIVVAWELLLVRRVLPQVMFTATSALQGNHNVSAMTRLVPPWVPWWLLPTGVWSPPSL</sequence>
<keyword evidence="2" id="KW-1133">Transmembrane helix</keyword>
<keyword evidence="2" id="KW-0472">Membrane</keyword>
<accession>A0A0S4JD72</accession>
<evidence type="ECO:0000256" key="1">
    <source>
        <dbReference type="SAM" id="MobiDB-lite"/>
    </source>
</evidence>